<feature type="chain" id="PRO_5030696147" description="Carboxypeptidase regulatory-like domain-containing protein" evidence="1">
    <location>
        <begin position="26"/>
        <end position="133"/>
    </location>
</feature>
<evidence type="ECO:0000256" key="1">
    <source>
        <dbReference type="SAM" id="SignalP"/>
    </source>
</evidence>
<dbReference type="InterPro" id="IPR008969">
    <property type="entry name" value="CarboxyPept-like_regulatory"/>
</dbReference>
<dbReference type="RefSeq" id="WP_182538771.1">
    <property type="nucleotide sequence ID" value="NZ_JACGXA010000001.1"/>
</dbReference>
<proteinExistence type="predicted"/>
<keyword evidence="1" id="KW-0732">Signal</keyword>
<evidence type="ECO:0000313" key="2">
    <source>
        <dbReference type="EMBL" id="MBA8803669.1"/>
    </source>
</evidence>
<sequence length="133" mass="13829">MGSRLFVARLAAVCVLLIGLAAGCASDPQPRDPVVPSTPLLGRVVSAPSCPVERVGQRCPPTPVPGASVVATRGSERYEVRTAADGTFRLDLAPGHYTVTATNAGGYASTATERVVLRHAPVRVRLVVDSGIR</sequence>
<comment type="caution">
    <text evidence="2">The sequence shown here is derived from an EMBL/GenBank/DDBJ whole genome shotgun (WGS) entry which is preliminary data.</text>
</comment>
<accession>A0A7W3P9Q2</accession>
<name>A0A7W3P9Q2_9ACTN</name>
<dbReference type="PROSITE" id="PS51257">
    <property type="entry name" value="PROKAR_LIPOPROTEIN"/>
    <property type="match status" value="1"/>
</dbReference>
<protein>
    <recommendedName>
        <fullName evidence="4">Carboxypeptidase regulatory-like domain-containing protein</fullName>
    </recommendedName>
</protein>
<keyword evidence="3" id="KW-1185">Reference proteome</keyword>
<dbReference type="EMBL" id="JACGXA010000001">
    <property type="protein sequence ID" value="MBA8803669.1"/>
    <property type="molecule type" value="Genomic_DNA"/>
</dbReference>
<dbReference type="Gene3D" id="2.60.40.1120">
    <property type="entry name" value="Carboxypeptidase-like, regulatory domain"/>
    <property type="match status" value="1"/>
</dbReference>
<reference evidence="2 3" key="1">
    <citation type="submission" date="2020-07" db="EMBL/GenBank/DDBJ databases">
        <title>Sequencing the genomes of 1000 actinobacteria strains.</title>
        <authorList>
            <person name="Klenk H.-P."/>
        </authorList>
    </citation>
    <scope>NUCLEOTIDE SEQUENCE [LARGE SCALE GENOMIC DNA]</scope>
    <source>
        <strain evidence="2 3">DSM 21349</strain>
    </source>
</reference>
<organism evidence="2 3">
    <name type="scientific">Nocardioides ginsengisegetis</name>
    <dbReference type="NCBI Taxonomy" id="661491"/>
    <lineage>
        <taxon>Bacteria</taxon>
        <taxon>Bacillati</taxon>
        <taxon>Actinomycetota</taxon>
        <taxon>Actinomycetes</taxon>
        <taxon>Propionibacteriales</taxon>
        <taxon>Nocardioidaceae</taxon>
        <taxon>Nocardioides</taxon>
    </lineage>
</organism>
<evidence type="ECO:0000313" key="3">
    <source>
        <dbReference type="Proteomes" id="UP000580910"/>
    </source>
</evidence>
<feature type="signal peptide" evidence="1">
    <location>
        <begin position="1"/>
        <end position="25"/>
    </location>
</feature>
<gene>
    <name evidence="2" type="ORF">FB382_001960</name>
</gene>
<dbReference type="SUPFAM" id="SSF49464">
    <property type="entry name" value="Carboxypeptidase regulatory domain-like"/>
    <property type="match status" value="1"/>
</dbReference>
<dbReference type="AlphaFoldDB" id="A0A7W3P9Q2"/>
<evidence type="ECO:0008006" key="4">
    <source>
        <dbReference type="Google" id="ProtNLM"/>
    </source>
</evidence>
<dbReference type="Pfam" id="PF13620">
    <property type="entry name" value="CarboxypepD_reg"/>
    <property type="match status" value="1"/>
</dbReference>
<dbReference type="Proteomes" id="UP000580910">
    <property type="component" value="Unassembled WGS sequence"/>
</dbReference>